<organism evidence="1 2">
    <name type="scientific">Candidatus Woesebacteria bacterium RIFCSPHIGHO2_01_FULL_40_22</name>
    <dbReference type="NCBI Taxonomy" id="1802499"/>
    <lineage>
        <taxon>Bacteria</taxon>
        <taxon>Candidatus Woeseibacteriota</taxon>
    </lineage>
</organism>
<dbReference type="Proteomes" id="UP000179221">
    <property type="component" value="Unassembled WGS sequence"/>
</dbReference>
<dbReference type="AlphaFoldDB" id="A0A1F7YIP0"/>
<evidence type="ECO:0000313" key="2">
    <source>
        <dbReference type="Proteomes" id="UP000179221"/>
    </source>
</evidence>
<proteinExistence type="predicted"/>
<comment type="caution">
    <text evidence="1">The sequence shown here is derived from an EMBL/GenBank/DDBJ whole genome shotgun (WGS) entry which is preliminary data.</text>
</comment>
<accession>A0A1F7YIP0</accession>
<sequence>MGISFKKFFDLFGFKKNKGKLICIIGLIYSYQGDATYNQKYKGKKSVKVIKKLSNVLVFEYKQARDLVLFNIEPDSPYRRLPSSIKIYLEIESELSKLSGEKLDQYSTAAEDYQKQLLYPAIERVAGNSLSIIENDKEFETKLIDQVNKYTSIYYKVAYNYKLPTIRIVPFLIRLISY</sequence>
<protein>
    <submittedName>
        <fullName evidence="1">Uncharacterized protein</fullName>
    </submittedName>
</protein>
<gene>
    <name evidence="1" type="ORF">A2628_02870</name>
</gene>
<name>A0A1F7YIP0_9BACT</name>
<reference evidence="1 2" key="1">
    <citation type="journal article" date="2016" name="Nat. Commun.">
        <title>Thousands of microbial genomes shed light on interconnected biogeochemical processes in an aquifer system.</title>
        <authorList>
            <person name="Anantharaman K."/>
            <person name="Brown C.T."/>
            <person name="Hug L.A."/>
            <person name="Sharon I."/>
            <person name="Castelle C.J."/>
            <person name="Probst A.J."/>
            <person name="Thomas B.C."/>
            <person name="Singh A."/>
            <person name="Wilkins M.J."/>
            <person name="Karaoz U."/>
            <person name="Brodie E.L."/>
            <person name="Williams K.H."/>
            <person name="Hubbard S.S."/>
            <person name="Banfield J.F."/>
        </authorList>
    </citation>
    <scope>NUCLEOTIDE SEQUENCE [LARGE SCALE GENOMIC DNA]</scope>
</reference>
<evidence type="ECO:0000313" key="1">
    <source>
        <dbReference type="EMBL" id="OGM26458.1"/>
    </source>
</evidence>
<dbReference type="EMBL" id="MGGL01000011">
    <property type="protein sequence ID" value="OGM26458.1"/>
    <property type="molecule type" value="Genomic_DNA"/>
</dbReference>